<evidence type="ECO:0000313" key="16">
    <source>
        <dbReference type="Proteomes" id="UP000294901"/>
    </source>
</evidence>
<evidence type="ECO:0000256" key="8">
    <source>
        <dbReference type="PROSITE-ProRule" id="PRU00169"/>
    </source>
</evidence>
<evidence type="ECO:0000259" key="11">
    <source>
        <dbReference type="PROSITE" id="PS50109"/>
    </source>
</evidence>
<evidence type="ECO:0000256" key="10">
    <source>
        <dbReference type="SAM" id="MobiDB-lite"/>
    </source>
</evidence>
<dbReference type="EC" id="2.7.13.3" evidence="2"/>
<dbReference type="Proteomes" id="UP000294901">
    <property type="component" value="Unassembled WGS sequence"/>
</dbReference>
<dbReference type="InterPro" id="IPR051315">
    <property type="entry name" value="Bact_Chemotaxis_CheA"/>
</dbReference>
<dbReference type="SUPFAM" id="SSF50341">
    <property type="entry name" value="CheW-like"/>
    <property type="match status" value="1"/>
</dbReference>
<keyword evidence="5 15" id="KW-0418">Kinase</keyword>
<dbReference type="GO" id="GO:0004673">
    <property type="term" value="F:protein histidine kinase activity"/>
    <property type="evidence" value="ECO:0007669"/>
    <property type="project" value="UniProtKB-EC"/>
</dbReference>
<dbReference type="PRINTS" id="PR00344">
    <property type="entry name" value="BCTRLSENSOR"/>
</dbReference>
<dbReference type="InterPro" id="IPR036061">
    <property type="entry name" value="CheW-like_dom_sf"/>
</dbReference>
<dbReference type="InterPro" id="IPR036641">
    <property type="entry name" value="HPT_dom_sf"/>
</dbReference>
<dbReference type="OrthoDB" id="9803176at2"/>
<evidence type="ECO:0000259" key="12">
    <source>
        <dbReference type="PROSITE" id="PS50110"/>
    </source>
</evidence>
<dbReference type="PANTHER" id="PTHR43395:SF1">
    <property type="entry name" value="CHEMOTAXIS PROTEIN CHEA"/>
    <property type="match status" value="1"/>
</dbReference>
<feature type="domain" description="HPt" evidence="14">
    <location>
        <begin position="1"/>
        <end position="102"/>
    </location>
</feature>
<feature type="domain" description="Response regulatory" evidence="12">
    <location>
        <begin position="601"/>
        <end position="717"/>
    </location>
</feature>
<dbReference type="SMART" id="SM00260">
    <property type="entry name" value="CheW"/>
    <property type="match status" value="1"/>
</dbReference>
<feature type="coiled-coil region" evidence="9">
    <location>
        <begin position="236"/>
        <end position="263"/>
    </location>
</feature>
<accession>A0A4R6J9I9</accession>
<dbReference type="InterPro" id="IPR002545">
    <property type="entry name" value="CheW-lke_dom"/>
</dbReference>
<dbReference type="Gene3D" id="3.40.50.2300">
    <property type="match status" value="1"/>
</dbReference>
<dbReference type="InterPro" id="IPR003594">
    <property type="entry name" value="HATPase_dom"/>
</dbReference>
<evidence type="ECO:0000256" key="4">
    <source>
        <dbReference type="ARBA" id="ARBA00022679"/>
    </source>
</evidence>
<feature type="domain" description="Histidine kinase" evidence="11">
    <location>
        <begin position="310"/>
        <end position="446"/>
    </location>
</feature>
<name>A0A4R6J9I9_9ACTN</name>
<comment type="caution">
    <text evidence="15">The sequence shown here is derived from an EMBL/GenBank/DDBJ whole genome shotgun (WGS) entry which is preliminary data.</text>
</comment>
<dbReference type="Pfam" id="PF00072">
    <property type="entry name" value="Response_reg"/>
    <property type="match status" value="1"/>
</dbReference>
<dbReference type="GO" id="GO:0000160">
    <property type="term" value="P:phosphorelay signal transduction system"/>
    <property type="evidence" value="ECO:0007669"/>
    <property type="project" value="UniProtKB-KW"/>
</dbReference>
<keyword evidence="6" id="KW-0902">Two-component regulatory system</keyword>
<dbReference type="InterPro" id="IPR004358">
    <property type="entry name" value="Sig_transdc_His_kin-like_C"/>
</dbReference>
<dbReference type="PROSITE" id="PS50894">
    <property type="entry name" value="HPT"/>
    <property type="match status" value="1"/>
</dbReference>
<evidence type="ECO:0000256" key="2">
    <source>
        <dbReference type="ARBA" id="ARBA00012438"/>
    </source>
</evidence>
<dbReference type="SMART" id="SM00387">
    <property type="entry name" value="HATPase_c"/>
    <property type="match status" value="1"/>
</dbReference>
<dbReference type="Pfam" id="PF01627">
    <property type="entry name" value="Hpt"/>
    <property type="match status" value="1"/>
</dbReference>
<organism evidence="15 16">
    <name type="scientific">Paractinoplanes brasiliensis</name>
    <dbReference type="NCBI Taxonomy" id="52695"/>
    <lineage>
        <taxon>Bacteria</taxon>
        <taxon>Bacillati</taxon>
        <taxon>Actinomycetota</taxon>
        <taxon>Actinomycetes</taxon>
        <taxon>Micromonosporales</taxon>
        <taxon>Micromonosporaceae</taxon>
        <taxon>Paractinoplanes</taxon>
    </lineage>
</organism>
<dbReference type="InterPro" id="IPR005467">
    <property type="entry name" value="His_kinase_dom"/>
</dbReference>
<dbReference type="CDD" id="cd00088">
    <property type="entry name" value="HPT"/>
    <property type="match status" value="1"/>
</dbReference>
<protein>
    <recommendedName>
        <fullName evidence="2">histidine kinase</fullName>
        <ecNumber evidence="2">2.7.13.3</ecNumber>
    </recommendedName>
</protein>
<dbReference type="PROSITE" id="PS50851">
    <property type="entry name" value="CHEW"/>
    <property type="match status" value="1"/>
</dbReference>
<dbReference type="FunFam" id="3.30.565.10:FF:000016">
    <property type="entry name" value="Chemotaxis protein CheA, putative"/>
    <property type="match status" value="1"/>
</dbReference>
<keyword evidence="4" id="KW-0808">Transferase</keyword>
<feature type="compositionally biased region" description="Low complexity" evidence="10">
    <location>
        <begin position="105"/>
        <end position="121"/>
    </location>
</feature>
<evidence type="ECO:0000256" key="7">
    <source>
        <dbReference type="PROSITE-ProRule" id="PRU00110"/>
    </source>
</evidence>
<dbReference type="PROSITE" id="PS50110">
    <property type="entry name" value="RESPONSE_REGULATORY"/>
    <property type="match status" value="1"/>
</dbReference>
<dbReference type="PROSITE" id="PS50109">
    <property type="entry name" value="HIS_KIN"/>
    <property type="match status" value="1"/>
</dbReference>
<evidence type="ECO:0000256" key="5">
    <source>
        <dbReference type="ARBA" id="ARBA00022777"/>
    </source>
</evidence>
<dbReference type="SUPFAM" id="SSF52172">
    <property type="entry name" value="CheY-like"/>
    <property type="match status" value="1"/>
</dbReference>
<dbReference type="SUPFAM" id="SSF55874">
    <property type="entry name" value="ATPase domain of HSP90 chaperone/DNA topoisomerase II/histidine kinase"/>
    <property type="match status" value="1"/>
</dbReference>
<dbReference type="RefSeq" id="WP_133877259.1">
    <property type="nucleotide sequence ID" value="NZ_BOMD01000047.1"/>
</dbReference>
<keyword evidence="16" id="KW-1185">Reference proteome</keyword>
<dbReference type="SUPFAM" id="SSF47226">
    <property type="entry name" value="Histidine-containing phosphotransfer domain, HPT domain"/>
    <property type="match status" value="1"/>
</dbReference>
<dbReference type="Gene3D" id="1.20.120.160">
    <property type="entry name" value="HPT domain"/>
    <property type="match status" value="1"/>
</dbReference>
<sequence>MSSDPLRYFRIEARELVDQISAGVLDLDQQPGTDLVARLLRFTHTLKGAARVVKQTEIADRAHEFEEVLVPHRDESPPALPADEMRELLRLNDEIAGFVDALSGPRPEAATVPAEPEALPEPAHPEQVRTVPVNEPTTQAEVDQANVEADLARGAEAAADRQPERAATADLDELLDAIGEASARIAPLRDGRRTLARLHRNVETLSDRMRVGRTTVSDAAARTAVRRLAGELGALGRRLTDAVDQVERELDEVRGRAEGLRLVPAGSIFTVLRRAVRDAADAEGKQVRFQASGADVRMGPNLLNLISGAFLHVVRNAVVHGIEPADRRVAAGKPAEGTVSVHVERHGRYAEFRCADDGRGFDLDALRRTAEERGLLPPGADAGPQALIDLVLHGGISTAPGVTEVAGRGIGMDVARDVAQQLGGEVFIDNRPGQGATVRLVVPLTLLSINGLVVEAGGTTTTMPLDAVRRCVRLAADEMAAATATARLAHEGEVLPFLPLAAALHAVPDEDADPISGVAVVLAADRDTVAIGVDRLAGITTLVARPLPELAPADPVVASVSIDLDGNPRLVLDAHGLVAEARQESAAARGENAAAARPRMPILVVDDSLTTRMLERSILESAGYEVDLAASGEEGLERARNRAYGLFLSDIDMPGIDGFTFVARAKADPQLAHVPAILVSSRADAADRRRGEEAGASAYVIKSEFNQEELLAHIRRLIL</sequence>
<comment type="catalytic activity">
    <reaction evidence="1">
        <text>ATP + protein L-histidine = ADP + protein N-phospho-L-histidine.</text>
        <dbReference type="EC" id="2.7.13.3"/>
    </reaction>
</comment>
<feature type="region of interest" description="Disordered" evidence="10">
    <location>
        <begin position="103"/>
        <end position="127"/>
    </location>
</feature>
<dbReference type="Pfam" id="PF02518">
    <property type="entry name" value="HATPase_c"/>
    <property type="match status" value="1"/>
</dbReference>
<evidence type="ECO:0000313" key="15">
    <source>
        <dbReference type="EMBL" id="TDO31096.1"/>
    </source>
</evidence>
<dbReference type="InterPro" id="IPR001789">
    <property type="entry name" value="Sig_transdc_resp-reg_receiver"/>
</dbReference>
<evidence type="ECO:0000256" key="1">
    <source>
        <dbReference type="ARBA" id="ARBA00000085"/>
    </source>
</evidence>
<feature type="modified residue" description="Phosphohistidine" evidence="7">
    <location>
        <position position="44"/>
    </location>
</feature>
<evidence type="ECO:0000259" key="14">
    <source>
        <dbReference type="PROSITE" id="PS50894"/>
    </source>
</evidence>
<dbReference type="InterPro" id="IPR008207">
    <property type="entry name" value="Sig_transdc_His_kin_Hpt_dom"/>
</dbReference>
<reference evidence="15 16" key="1">
    <citation type="submission" date="2019-03" db="EMBL/GenBank/DDBJ databases">
        <title>Sequencing the genomes of 1000 actinobacteria strains.</title>
        <authorList>
            <person name="Klenk H.-P."/>
        </authorList>
    </citation>
    <scope>NUCLEOTIDE SEQUENCE [LARGE SCALE GENOMIC DNA]</scope>
    <source>
        <strain evidence="15 16">DSM 43805</strain>
    </source>
</reference>
<evidence type="ECO:0000259" key="13">
    <source>
        <dbReference type="PROSITE" id="PS50851"/>
    </source>
</evidence>
<evidence type="ECO:0000256" key="6">
    <source>
        <dbReference type="ARBA" id="ARBA00023012"/>
    </source>
</evidence>
<dbReference type="SMART" id="SM00073">
    <property type="entry name" value="HPT"/>
    <property type="match status" value="1"/>
</dbReference>
<keyword evidence="9" id="KW-0175">Coiled coil</keyword>
<keyword evidence="3 8" id="KW-0597">Phosphoprotein</keyword>
<dbReference type="EMBL" id="SNWR01000002">
    <property type="protein sequence ID" value="TDO31096.1"/>
    <property type="molecule type" value="Genomic_DNA"/>
</dbReference>
<dbReference type="InterPro" id="IPR011006">
    <property type="entry name" value="CheY-like_superfamily"/>
</dbReference>
<dbReference type="AlphaFoldDB" id="A0A4R6J9I9"/>
<dbReference type="GO" id="GO:0006935">
    <property type="term" value="P:chemotaxis"/>
    <property type="evidence" value="ECO:0007669"/>
    <property type="project" value="InterPro"/>
</dbReference>
<dbReference type="PANTHER" id="PTHR43395">
    <property type="entry name" value="SENSOR HISTIDINE KINASE CHEA"/>
    <property type="match status" value="1"/>
</dbReference>
<dbReference type="InterPro" id="IPR036890">
    <property type="entry name" value="HATPase_C_sf"/>
</dbReference>
<proteinExistence type="predicted"/>
<feature type="modified residue" description="4-aspartylphosphate" evidence="8">
    <location>
        <position position="650"/>
    </location>
</feature>
<dbReference type="SMART" id="SM00448">
    <property type="entry name" value="REC"/>
    <property type="match status" value="1"/>
</dbReference>
<dbReference type="Pfam" id="PF01584">
    <property type="entry name" value="CheW"/>
    <property type="match status" value="1"/>
</dbReference>
<evidence type="ECO:0000256" key="3">
    <source>
        <dbReference type="ARBA" id="ARBA00022553"/>
    </source>
</evidence>
<gene>
    <name evidence="15" type="ORF">C8E87_6506</name>
</gene>
<evidence type="ECO:0000256" key="9">
    <source>
        <dbReference type="SAM" id="Coils"/>
    </source>
</evidence>
<feature type="domain" description="CheW-like" evidence="13">
    <location>
        <begin position="448"/>
        <end position="583"/>
    </location>
</feature>
<dbReference type="Gene3D" id="3.30.565.10">
    <property type="entry name" value="Histidine kinase-like ATPase, C-terminal domain"/>
    <property type="match status" value="1"/>
</dbReference>